<dbReference type="SUPFAM" id="SSF56672">
    <property type="entry name" value="DNA/RNA polymerases"/>
    <property type="match status" value="1"/>
</dbReference>
<accession>A0A2S3U935</accession>
<dbReference type="Proteomes" id="UP000236990">
    <property type="component" value="Unassembled WGS sequence"/>
</dbReference>
<sequence length="244" mass="27908">MTDFWSIGHKTAAKLDDWVFIPCLILAHADRQQLKRKFGVLGDALYFHSWGIDYSDLTKRYVPRSDNRGYGNSQVLMRDYTTREDIETVLFEIADQVATRLRKHDVLGEVIGISVGFATPDEHNRHGWSAQTKVDPTNATNDLIRAVQYLFESRWQGNALRNLGVRVNRISKPSTFQLSLFEDNDRHTANLRWNMPSTRFGPGTAIAQSFGGIARSQPEQRLSAQVYWAGTKLDWKVNHDVSRI</sequence>
<organism evidence="2 3">
    <name type="scientific">Lactiplantibacillus plantarum subsp. plantarum</name>
    <dbReference type="NCBI Taxonomy" id="337330"/>
    <lineage>
        <taxon>Bacteria</taxon>
        <taxon>Bacillati</taxon>
        <taxon>Bacillota</taxon>
        <taxon>Bacilli</taxon>
        <taxon>Lactobacillales</taxon>
        <taxon>Lactobacillaceae</taxon>
        <taxon>Lactiplantibacillus</taxon>
    </lineage>
</organism>
<comment type="caution">
    <text evidence="2">The sequence shown here is derived from an EMBL/GenBank/DDBJ whole genome shotgun (WGS) entry which is preliminary data.</text>
</comment>
<dbReference type="GO" id="GO:0003684">
    <property type="term" value="F:damaged DNA binding"/>
    <property type="evidence" value="ECO:0007669"/>
    <property type="project" value="InterPro"/>
</dbReference>
<dbReference type="Gene3D" id="3.30.1490.100">
    <property type="entry name" value="DNA polymerase, Y-family, little finger domain"/>
    <property type="match status" value="1"/>
</dbReference>
<proteinExistence type="predicted"/>
<dbReference type="EMBL" id="NKCZ01000061">
    <property type="protein sequence ID" value="POD88770.1"/>
    <property type="molecule type" value="Genomic_DNA"/>
</dbReference>
<dbReference type="GO" id="GO:0006281">
    <property type="term" value="P:DNA repair"/>
    <property type="evidence" value="ECO:0007669"/>
    <property type="project" value="InterPro"/>
</dbReference>
<reference evidence="2 3" key="1">
    <citation type="submission" date="2017-06" db="EMBL/GenBank/DDBJ databases">
        <title>Genome sequence of Lactobacillus plantarum subsp. plantarum strain SRCM101258.</title>
        <authorList>
            <person name="Cho S.H."/>
        </authorList>
    </citation>
    <scope>NUCLEOTIDE SEQUENCE [LARGE SCALE GENOMIC DNA]</scope>
    <source>
        <strain evidence="2 3">SRCM101258</strain>
    </source>
</reference>
<dbReference type="Gene3D" id="1.10.150.20">
    <property type="entry name" value="5' to 3' exonuclease, C-terminal subdomain"/>
    <property type="match status" value="1"/>
</dbReference>
<evidence type="ECO:0000313" key="3">
    <source>
        <dbReference type="Proteomes" id="UP000236990"/>
    </source>
</evidence>
<dbReference type="SUPFAM" id="SSF100879">
    <property type="entry name" value="Lesion bypass DNA polymerase (Y-family), little finger domain"/>
    <property type="match status" value="1"/>
</dbReference>
<feature type="domain" description="DNA polymerase Y-family little finger" evidence="1">
    <location>
        <begin position="70"/>
        <end position="180"/>
    </location>
</feature>
<name>A0A2S3U935_LACPN</name>
<evidence type="ECO:0000313" key="2">
    <source>
        <dbReference type="EMBL" id="POD88770.1"/>
    </source>
</evidence>
<dbReference type="Pfam" id="PF11799">
    <property type="entry name" value="IMS_C"/>
    <property type="match status" value="1"/>
</dbReference>
<dbReference type="InterPro" id="IPR036775">
    <property type="entry name" value="DNA_pol_Y-fam_lit_finger_sf"/>
</dbReference>
<gene>
    <name evidence="2" type="ORF">S101258_00484</name>
</gene>
<dbReference type="AlphaFoldDB" id="A0A2S3U935"/>
<evidence type="ECO:0000259" key="1">
    <source>
        <dbReference type="Pfam" id="PF11799"/>
    </source>
</evidence>
<protein>
    <submittedName>
        <fullName evidence="2">Putative UV-damage repair protein UvrX</fullName>
    </submittedName>
</protein>
<dbReference type="InterPro" id="IPR017961">
    <property type="entry name" value="DNA_pol_Y-fam_little_finger"/>
</dbReference>
<dbReference type="InterPro" id="IPR043502">
    <property type="entry name" value="DNA/RNA_pol_sf"/>
</dbReference>